<accession>A0A8S1WPF3</accession>
<proteinExistence type="predicted"/>
<evidence type="ECO:0000313" key="1">
    <source>
        <dbReference type="EMBL" id="CAD8190637.1"/>
    </source>
</evidence>
<comment type="caution">
    <text evidence="1">The sequence shown here is derived from an EMBL/GenBank/DDBJ whole genome shotgun (WGS) entry which is preliminary data.</text>
</comment>
<reference evidence="1" key="1">
    <citation type="submission" date="2021-01" db="EMBL/GenBank/DDBJ databases">
        <authorList>
            <consortium name="Genoscope - CEA"/>
            <person name="William W."/>
        </authorList>
    </citation>
    <scope>NUCLEOTIDE SEQUENCE</scope>
</reference>
<evidence type="ECO:0000313" key="2">
    <source>
        <dbReference type="Proteomes" id="UP000683925"/>
    </source>
</evidence>
<organism evidence="1 2">
    <name type="scientific">Paramecium octaurelia</name>
    <dbReference type="NCBI Taxonomy" id="43137"/>
    <lineage>
        <taxon>Eukaryota</taxon>
        <taxon>Sar</taxon>
        <taxon>Alveolata</taxon>
        <taxon>Ciliophora</taxon>
        <taxon>Intramacronucleata</taxon>
        <taxon>Oligohymenophorea</taxon>
        <taxon>Peniculida</taxon>
        <taxon>Parameciidae</taxon>
        <taxon>Paramecium</taxon>
    </lineage>
</organism>
<protein>
    <submittedName>
        <fullName evidence="1">Uncharacterized protein</fullName>
    </submittedName>
</protein>
<gene>
    <name evidence="1" type="ORF">POCTA_138.1.T0980017</name>
</gene>
<dbReference type="AlphaFoldDB" id="A0A8S1WPF3"/>
<name>A0A8S1WPF3_PAROT</name>
<dbReference type="Proteomes" id="UP000683925">
    <property type="component" value="Unassembled WGS sequence"/>
</dbReference>
<keyword evidence="2" id="KW-1185">Reference proteome</keyword>
<dbReference type="EMBL" id="CAJJDP010000097">
    <property type="protein sequence ID" value="CAD8190637.1"/>
    <property type="molecule type" value="Genomic_DNA"/>
</dbReference>
<sequence length="90" mass="10712">MISRKGFKLQTLIYKINSQLSNKKLNPQSLQFYTSDLIREELLKIQLIQTVLSDAIHWMVEIITTLNQKFIMREIDKYIRIQVSKKGTQR</sequence>